<dbReference type="CDD" id="cd02247">
    <property type="entry name" value="cupin_pirin_C"/>
    <property type="match status" value="1"/>
</dbReference>
<organism evidence="2 3">
    <name type="scientific">Aliidiomarina sanyensis</name>
    <dbReference type="NCBI Taxonomy" id="1249555"/>
    <lineage>
        <taxon>Bacteria</taxon>
        <taxon>Pseudomonadati</taxon>
        <taxon>Pseudomonadota</taxon>
        <taxon>Gammaproteobacteria</taxon>
        <taxon>Alteromonadales</taxon>
        <taxon>Idiomarinaceae</taxon>
        <taxon>Aliidiomarina</taxon>
    </lineage>
</organism>
<dbReference type="PIRSF" id="PIRSF006232">
    <property type="entry name" value="Pirin"/>
    <property type="match status" value="1"/>
</dbReference>
<dbReference type="InterPro" id="IPR014710">
    <property type="entry name" value="RmlC-like_jellyroll"/>
</dbReference>
<comment type="caution">
    <text evidence="2">The sequence shown here is derived from an EMBL/GenBank/DDBJ whole genome shotgun (WGS) entry which is preliminary data.</text>
</comment>
<dbReference type="SUPFAM" id="SSF51182">
    <property type="entry name" value="RmlC-like cupins"/>
    <property type="match status" value="1"/>
</dbReference>
<evidence type="ECO:0000259" key="1">
    <source>
        <dbReference type="Pfam" id="PF05726"/>
    </source>
</evidence>
<evidence type="ECO:0000313" key="2">
    <source>
        <dbReference type="EMBL" id="RUO34277.1"/>
    </source>
</evidence>
<dbReference type="InterPro" id="IPR008778">
    <property type="entry name" value="Pirin_C_dom"/>
</dbReference>
<dbReference type="Gene3D" id="2.60.120.10">
    <property type="entry name" value="Jelly Rolls"/>
    <property type="match status" value="1"/>
</dbReference>
<dbReference type="AlphaFoldDB" id="A0A432WKQ2"/>
<feature type="domain" description="Pirin C-terminal" evidence="1">
    <location>
        <begin position="61"/>
        <end position="157"/>
    </location>
</feature>
<proteinExistence type="predicted"/>
<accession>A0A432WKQ2</accession>
<dbReference type="Pfam" id="PF05726">
    <property type="entry name" value="Pirin_C"/>
    <property type="match status" value="1"/>
</dbReference>
<dbReference type="EMBL" id="PIPM01000004">
    <property type="protein sequence ID" value="RUO34277.1"/>
    <property type="molecule type" value="Genomic_DNA"/>
</dbReference>
<dbReference type="Proteomes" id="UP000288405">
    <property type="component" value="Unassembled WGS sequence"/>
</dbReference>
<protein>
    <recommendedName>
        <fullName evidence="1">Pirin C-terminal domain-containing protein</fullName>
    </recommendedName>
</protein>
<evidence type="ECO:0000313" key="3">
    <source>
        <dbReference type="Proteomes" id="UP000288405"/>
    </source>
</evidence>
<dbReference type="InterPro" id="IPR053186">
    <property type="entry name" value="QDO-related"/>
</dbReference>
<dbReference type="InterPro" id="IPR012093">
    <property type="entry name" value="Pirin"/>
</dbReference>
<dbReference type="PANTHER" id="PTHR43594">
    <property type="entry name" value="QUERCETIN 2,3-DIOXYGENASE"/>
    <property type="match status" value="1"/>
</dbReference>
<sequence>MAQLWVNLPAHAKSTPATYQSLTSDAMPKQPLGNGHSTFRVIAGEYEGTVGPAKTHSDLLVMDLELHANEKHVLHFNPNWNVWLTLLTGTALVNGQEIVRDASIVSFQQDGEAVHIEANNTARFLVAAGAPINEPVVGYGPFVMNSWNEIKEAIAQFS</sequence>
<dbReference type="PANTHER" id="PTHR43594:SF1">
    <property type="entry name" value="QUERCETIN 2,3-DIOXYGENASE PA2418-RELATED"/>
    <property type="match status" value="1"/>
</dbReference>
<gene>
    <name evidence="2" type="ORF">CWE11_06000</name>
</gene>
<keyword evidence="3" id="KW-1185">Reference proteome</keyword>
<name>A0A432WKQ2_9GAMM</name>
<dbReference type="InterPro" id="IPR011051">
    <property type="entry name" value="RmlC_Cupin_sf"/>
</dbReference>
<reference evidence="2 3" key="1">
    <citation type="journal article" date="2011" name="Front. Microbiol.">
        <title>Genomic signatures of strain selection and enhancement in Bacillus atrophaeus var. globigii, a historical biowarfare simulant.</title>
        <authorList>
            <person name="Gibbons H.S."/>
            <person name="Broomall S.M."/>
            <person name="McNew L.A."/>
            <person name="Daligault H."/>
            <person name="Chapman C."/>
            <person name="Bruce D."/>
            <person name="Karavis M."/>
            <person name="Krepps M."/>
            <person name="McGregor P.A."/>
            <person name="Hong C."/>
            <person name="Park K.H."/>
            <person name="Akmal A."/>
            <person name="Feldman A."/>
            <person name="Lin J.S."/>
            <person name="Chang W.E."/>
            <person name="Higgs B.W."/>
            <person name="Demirev P."/>
            <person name="Lindquist J."/>
            <person name="Liem A."/>
            <person name="Fochler E."/>
            <person name="Read T.D."/>
            <person name="Tapia R."/>
            <person name="Johnson S."/>
            <person name="Bishop-Lilly K.A."/>
            <person name="Detter C."/>
            <person name="Han C."/>
            <person name="Sozhamannan S."/>
            <person name="Rosenzweig C.N."/>
            <person name="Skowronski E.W."/>
        </authorList>
    </citation>
    <scope>NUCLEOTIDE SEQUENCE [LARGE SCALE GENOMIC DNA]</scope>
    <source>
        <strain evidence="2 3">GYP-17</strain>
    </source>
</reference>